<dbReference type="Proteomes" id="UP000001876">
    <property type="component" value="Unassembled WGS sequence"/>
</dbReference>
<feature type="region of interest" description="Disordered" evidence="1">
    <location>
        <begin position="36"/>
        <end position="70"/>
    </location>
</feature>
<keyword evidence="3" id="KW-1185">Reference proteome</keyword>
<dbReference type="OrthoDB" id="496023at2759"/>
<accession>C1MQE0</accession>
<name>C1MQE0_MICPC</name>
<dbReference type="KEGG" id="mpp:MICPUCDRAFT_57256"/>
<dbReference type="OMA" id="RSRDIMD"/>
<organism evidence="3">
    <name type="scientific">Micromonas pusilla (strain CCMP1545)</name>
    <name type="common">Picoplanktonic green alga</name>
    <dbReference type="NCBI Taxonomy" id="564608"/>
    <lineage>
        <taxon>Eukaryota</taxon>
        <taxon>Viridiplantae</taxon>
        <taxon>Chlorophyta</taxon>
        <taxon>Mamiellophyceae</taxon>
        <taxon>Mamiellales</taxon>
        <taxon>Mamiellaceae</taxon>
        <taxon>Micromonas</taxon>
    </lineage>
</organism>
<dbReference type="GeneID" id="9683552"/>
<dbReference type="RefSeq" id="XP_003057738.1">
    <property type="nucleotide sequence ID" value="XM_003057692.1"/>
</dbReference>
<evidence type="ECO:0000313" key="2">
    <source>
        <dbReference type="EMBL" id="EEH57689.1"/>
    </source>
</evidence>
<dbReference type="Pfam" id="PF05859">
    <property type="entry name" value="Mis12"/>
    <property type="match status" value="1"/>
</dbReference>
<proteinExistence type="predicted"/>
<sequence length="321" mass="34328">MASTLAPRANMGVDPTRSRDIMDDMVNVVRIARATPSRAASRPVISNSEDSLVPPSLRRKSADPPSPSLASQVETYVADGFDSFEEVLNQELPADEERDAALKRGLDAMYRSAQDKIATHFGRFAEGAGADIFAVPNELLNARDLAEDLPSCSAEEEAAIDDDLRMIRKRLAHFEALKMHCDKQSELLDAELEDFAVVAKQLKEGKENAGKTLGGDKENANACAAIVYAARQLQPLLEQAEAMQRKGNVFSADGFRIGDVSKTADPVVMAKSTLRAHFVKGGSLEVLKSINARLNAQKAATMQAAAAAAAAGGEAAAMVTE</sequence>
<dbReference type="EMBL" id="GG663738">
    <property type="protein sequence ID" value="EEH57689.1"/>
    <property type="molecule type" value="Genomic_DNA"/>
</dbReference>
<dbReference type="AlphaFoldDB" id="C1MQE0"/>
<dbReference type="InterPro" id="IPR008685">
    <property type="entry name" value="Centromere_Mis12"/>
</dbReference>
<evidence type="ECO:0000313" key="3">
    <source>
        <dbReference type="Proteomes" id="UP000001876"/>
    </source>
</evidence>
<gene>
    <name evidence="2" type="ORF">MICPUCDRAFT_57256</name>
</gene>
<evidence type="ECO:0000256" key="1">
    <source>
        <dbReference type="SAM" id="MobiDB-lite"/>
    </source>
</evidence>
<protein>
    <submittedName>
        <fullName evidence="2">Predicted protein</fullName>
    </submittedName>
</protein>
<reference evidence="2 3" key="1">
    <citation type="journal article" date="2009" name="Science">
        <title>Green evolution and dynamic adaptations revealed by genomes of the marine picoeukaryotes Micromonas.</title>
        <authorList>
            <person name="Worden A.Z."/>
            <person name="Lee J.H."/>
            <person name="Mock T."/>
            <person name="Rouze P."/>
            <person name="Simmons M.P."/>
            <person name="Aerts A.L."/>
            <person name="Allen A.E."/>
            <person name="Cuvelier M.L."/>
            <person name="Derelle E."/>
            <person name="Everett M.V."/>
            <person name="Foulon E."/>
            <person name="Grimwood J."/>
            <person name="Gundlach H."/>
            <person name="Henrissat B."/>
            <person name="Napoli C."/>
            <person name="McDonald S.M."/>
            <person name="Parker M.S."/>
            <person name="Rombauts S."/>
            <person name="Salamov A."/>
            <person name="Von Dassow P."/>
            <person name="Badger J.H."/>
            <person name="Coutinho P.M."/>
            <person name="Demir E."/>
            <person name="Dubchak I."/>
            <person name="Gentemann C."/>
            <person name="Eikrem W."/>
            <person name="Gready J.E."/>
            <person name="John U."/>
            <person name="Lanier W."/>
            <person name="Lindquist E.A."/>
            <person name="Lucas S."/>
            <person name="Mayer K.F."/>
            <person name="Moreau H."/>
            <person name="Not F."/>
            <person name="Otillar R."/>
            <person name="Panaud O."/>
            <person name="Pangilinan J."/>
            <person name="Paulsen I."/>
            <person name="Piegu B."/>
            <person name="Poliakov A."/>
            <person name="Robbens S."/>
            <person name="Schmutz J."/>
            <person name="Toulza E."/>
            <person name="Wyss T."/>
            <person name="Zelensky A."/>
            <person name="Zhou K."/>
            <person name="Armbrust E.V."/>
            <person name="Bhattacharya D."/>
            <person name="Goodenough U.W."/>
            <person name="Van de Peer Y."/>
            <person name="Grigoriev I.V."/>
        </authorList>
    </citation>
    <scope>NUCLEOTIDE SEQUENCE [LARGE SCALE GENOMIC DNA]</scope>
    <source>
        <strain evidence="2 3">CCMP1545</strain>
    </source>
</reference>